<dbReference type="Proteomes" id="UP000243524">
    <property type="component" value="Unassembled WGS sequence"/>
</dbReference>
<comment type="caution">
    <text evidence="5">The sequence shown here is derived from an EMBL/GenBank/DDBJ whole genome shotgun (WGS) entry which is preliminary data.</text>
</comment>
<evidence type="ECO:0000256" key="1">
    <source>
        <dbReference type="ARBA" id="ARBA00022490"/>
    </source>
</evidence>
<dbReference type="InterPro" id="IPR024046">
    <property type="entry name" value="Flagellar_assmbl_FliW_dom_sf"/>
</dbReference>
<dbReference type="GO" id="GO:0006417">
    <property type="term" value="P:regulation of translation"/>
    <property type="evidence" value="ECO:0007669"/>
    <property type="project" value="UniProtKB-KW"/>
</dbReference>
<keyword evidence="5" id="KW-0966">Cell projection</keyword>
<dbReference type="GO" id="GO:0005737">
    <property type="term" value="C:cytoplasm"/>
    <property type="evidence" value="ECO:0007669"/>
    <property type="project" value="UniProtKB-SubCell"/>
</dbReference>
<dbReference type="Pfam" id="PF02623">
    <property type="entry name" value="FliW"/>
    <property type="match status" value="1"/>
</dbReference>
<dbReference type="AlphaFoldDB" id="A0A2I0QUI3"/>
<evidence type="ECO:0000256" key="3">
    <source>
        <dbReference type="ARBA" id="ARBA00022845"/>
    </source>
</evidence>
<keyword evidence="1 4" id="KW-0963">Cytoplasm</keyword>
<accession>A0A2I0QUI3</accession>
<dbReference type="PANTHER" id="PTHR39190">
    <property type="entry name" value="FLAGELLAR ASSEMBLY FACTOR FLIW"/>
    <property type="match status" value="1"/>
</dbReference>
<reference evidence="5 6" key="1">
    <citation type="submission" date="2017-06" db="EMBL/GenBank/DDBJ databases">
        <title>the draft geome sequence of Illustriluteabacillus marina B3227.</title>
        <authorList>
            <person name="He R.-H."/>
            <person name="Du Z.-J."/>
        </authorList>
    </citation>
    <scope>NUCLEOTIDE SEQUENCE [LARGE SCALE GENOMIC DNA]</scope>
    <source>
        <strain evidence="5 6">B3227</strain>
    </source>
</reference>
<dbReference type="NCBIfam" id="NF009793">
    <property type="entry name" value="PRK13285.1-1"/>
    <property type="match status" value="1"/>
</dbReference>
<keyword evidence="5" id="KW-0282">Flagellum</keyword>
<dbReference type="GO" id="GO:0044780">
    <property type="term" value="P:bacterial-type flagellum assembly"/>
    <property type="evidence" value="ECO:0007669"/>
    <property type="project" value="UniProtKB-UniRule"/>
</dbReference>
<comment type="subunit">
    <text evidence="4">Interacts with translational regulator CsrA and flagellin(s).</text>
</comment>
<keyword evidence="3 4" id="KW-0810">Translation regulation</keyword>
<dbReference type="HAMAP" id="MF_01185">
    <property type="entry name" value="FliW"/>
    <property type="match status" value="1"/>
</dbReference>
<dbReference type="InterPro" id="IPR003775">
    <property type="entry name" value="Flagellar_assembly_factor_FliW"/>
</dbReference>
<evidence type="ECO:0000313" key="6">
    <source>
        <dbReference type="Proteomes" id="UP000243524"/>
    </source>
</evidence>
<evidence type="ECO:0000313" key="5">
    <source>
        <dbReference type="EMBL" id="PKR77986.1"/>
    </source>
</evidence>
<dbReference type="Gene3D" id="2.30.290.10">
    <property type="entry name" value="BH3618-like"/>
    <property type="match status" value="1"/>
</dbReference>
<dbReference type="RefSeq" id="WP_101331594.1">
    <property type="nucleotide sequence ID" value="NZ_PJNH01000002.1"/>
</dbReference>
<protein>
    <recommendedName>
        <fullName evidence="4">Flagellar assembly factor FliW</fullName>
    </recommendedName>
</protein>
<dbReference type="PANTHER" id="PTHR39190:SF1">
    <property type="entry name" value="FLAGELLAR ASSEMBLY FACTOR FLIW"/>
    <property type="match status" value="1"/>
</dbReference>
<sequence length="143" mass="16171">MNVSTVYFGEVTVDSSKIIQFENGLPGFNDAKEFVLIDIEGNPTFQVLQSIGKEDLAFVVTNPFLIYSNYEFDADDQALEKLKLETNEHLVVKCILTLEKPFEQSTINLKAPIIINAQTRQAKQIVLKEDKFHTKHPIQQGGE</sequence>
<comment type="similarity">
    <text evidence="4">Belongs to the FliW family.</text>
</comment>
<keyword evidence="6" id="KW-1185">Reference proteome</keyword>
<evidence type="ECO:0000256" key="2">
    <source>
        <dbReference type="ARBA" id="ARBA00022795"/>
    </source>
</evidence>
<keyword evidence="4" id="KW-0143">Chaperone</keyword>
<dbReference type="EMBL" id="PJNH01000002">
    <property type="protein sequence ID" value="PKR77986.1"/>
    <property type="molecule type" value="Genomic_DNA"/>
</dbReference>
<comment type="function">
    <text evidence="4">Acts as an anti-CsrA protein, binds CsrA and prevents it from repressing translation of its target genes, one of which is flagellin. Binds to flagellin and participates in the assembly of the flagellum.</text>
</comment>
<dbReference type="SUPFAM" id="SSF141457">
    <property type="entry name" value="BH3618-like"/>
    <property type="match status" value="1"/>
</dbReference>
<dbReference type="OrthoDB" id="9801235at2"/>
<name>A0A2I0QUI3_9BACI</name>
<keyword evidence="5" id="KW-0969">Cilium</keyword>
<proteinExistence type="inferred from homology"/>
<comment type="subcellular location">
    <subcellularLocation>
        <location evidence="4">Cytoplasm</location>
    </subcellularLocation>
</comment>
<keyword evidence="2 4" id="KW-1005">Bacterial flagellum biogenesis</keyword>
<evidence type="ECO:0000256" key="4">
    <source>
        <dbReference type="HAMAP-Rule" id="MF_01185"/>
    </source>
</evidence>
<gene>
    <name evidence="4" type="primary">fliW</name>
    <name evidence="5" type="ORF">CEY16_08680</name>
</gene>
<organism evidence="5 6">
    <name type="scientific">Halalkalibacillus sediminis</name>
    <dbReference type="NCBI Taxonomy" id="2018042"/>
    <lineage>
        <taxon>Bacteria</taxon>
        <taxon>Bacillati</taxon>
        <taxon>Bacillota</taxon>
        <taxon>Bacilli</taxon>
        <taxon>Bacillales</taxon>
        <taxon>Bacillaceae</taxon>
        <taxon>Halalkalibacillus</taxon>
    </lineage>
</organism>